<feature type="region of interest" description="Disordered" evidence="1">
    <location>
        <begin position="1"/>
        <end position="57"/>
    </location>
</feature>
<dbReference type="WBParaSite" id="PSAMB.scaffold23805size409.g39020.t1">
    <property type="protein sequence ID" value="PSAMB.scaffold23805size409.g39020.t1"/>
    <property type="gene ID" value="PSAMB.scaffold23805size409.g39020"/>
</dbReference>
<protein>
    <submittedName>
        <fullName evidence="3">Uncharacterized protein</fullName>
    </submittedName>
</protein>
<reference evidence="3" key="1">
    <citation type="submission" date="2022-11" db="UniProtKB">
        <authorList>
            <consortium name="WormBaseParasite"/>
        </authorList>
    </citation>
    <scope>IDENTIFICATION</scope>
</reference>
<sequence length="88" mass="9330">RFAHLETLSRASGPPVTAITKPPTRLSNQIAVQRSANNGRETRDAPPPPTPPSPLRVHHISYYCTTRAAAAAAGDQRANSGSSNLPPH</sequence>
<name>A0A914VRU5_9BILA</name>
<evidence type="ECO:0000313" key="3">
    <source>
        <dbReference type="WBParaSite" id="PSAMB.scaffold23805size409.g39020.t1"/>
    </source>
</evidence>
<feature type="compositionally biased region" description="Polar residues" evidence="1">
    <location>
        <begin position="77"/>
        <end position="88"/>
    </location>
</feature>
<feature type="compositionally biased region" description="Pro residues" evidence="1">
    <location>
        <begin position="45"/>
        <end position="54"/>
    </location>
</feature>
<dbReference type="Proteomes" id="UP000887566">
    <property type="component" value="Unplaced"/>
</dbReference>
<accession>A0A914VRU5</accession>
<feature type="region of interest" description="Disordered" evidence="1">
    <location>
        <begin position="69"/>
        <end position="88"/>
    </location>
</feature>
<evidence type="ECO:0000313" key="2">
    <source>
        <dbReference type="Proteomes" id="UP000887566"/>
    </source>
</evidence>
<proteinExistence type="predicted"/>
<dbReference type="AlphaFoldDB" id="A0A914VRU5"/>
<organism evidence="2 3">
    <name type="scientific">Plectus sambesii</name>
    <dbReference type="NCBI Taxonomy" id="2011161"/>
    <lineage>
        <taxon>Eukaryota</taxon>
        <taxon>Metazoa</taxon>
        <taxon>Ecdysozoa</taxon>
        <taxon>Nematoda</taxon>
        <taxon>Chromadorea</taxon>
        <taxon>Plectida</taxon>
        <taxon>Plectina</taxon>
        <taxon>Plectoidea</taxon>
        <taxon>Plectidae</taxon>
        <taxon>Plectus</taxon>
    </lineage>
</organism>
<keyword evidence="2" id="KW-1185">Reference proteome</keyword>
<evidence type="ECO:0000256" key="1">
    <source>
        <dbReference type="SAM" id="MobiDB-lite"/>
    </source>
</evidence>
<feature type="compositionally biased region" description="Polar residues" evidence="1">
    <location>
        <begin position="25"/>
        <end position="39"/>
    </location>
</feature>